<dbReference type="Pfam" id="PF00480">
    <property type="entry name" value="ROK"/>
    <property type="match status" value="1"/>
</dbReference>
<dbReference type="Gene3D" id="1.10.10.10">
    <property type="entry name" value="Winged helix-like DNA-binding domain superfamily/Winged helix DNA-binding domain"/>
    <property type="match status" value="1"/>
</dbReference>
<name>L1L1T3_9ACTN</name>
<accession>L1L1T3</accession>
<evidence type="ECO:0000256" key="2">
    <source>
        <dbReference type="SAM" id="MobiDB-lite"/>
    </source>
</evidence>
<keyword evidence="5" id="KW-1185">Reference proteome</keyword>
<evidence type="ECO:0000256" key="1">
    <source>
        <dbReference type="ARBA" id="ARBA00006479"/>
    </source>
</evidence>
<dbReference type="InterPro" id="IPR000600">
    <property type="entry name" value="ROK"/>
</dbReference>
<dbReference type="AlphaFoldDB" id="L1L1T3"/>
<dbReference type="PANTHER" id="PTHR18964:SF149">
    <property type="entry name" value="BIFUNCTIONAL UDP-N-ACETYLGLUCOSAMINE 2-EPIMERASE_N-ACETYLMANNOSAMINE KINASE"/>
    <property type="match status" value="1"/>
</dbReference>
<dbReference type="InterPro" id="IPR043129">
    <property type="entry name" value="ATPase_NBD"/>
</dbReference>
<comment type="caution">
    <text evidence="4">The sequence shown here is derived from an EMBL/GenBank/DDBJ whole genome shotgun (WGS) entry which is preliminary data.</text>
</comment>
<dbReference type="SUPFAM" id="SSF53067">
    <property type="entry name" value="Actin-like ATPase domain"/>
    <property type="match status" value="1"/>
</dbReference>
<evidence type="ECO:0000313" key="4">
    <source>
        <dbReference type="EMBL" id="EKX66754.1"/>
    </source>
</evidence>
<dbReference type="RefSeq" id="WP_009309524.1">
    <property type="nucleotide sequence ID" value="NZ_AEJC01000194.1"/>
</dbReference>
<sequence>MTAPLHESRPSGPGRRLPDTQQGMRRRNLSRVMHTVNAEGPLSRAAVASRIGLTRAAVSTLVDELIRSGLLEELGPERPGRVGRPGSALALSGRGPAGIGAEIGVDHLAVCAVDLRGEVRARAVQQGTNRGRSPEPVIQELTALVRQVIAAARTEGLWPAGLAVAVPGLVARDARTVVRAPNLDWHDADLGALLPGDLALTVDNEANFGGLAELWLGDGTPSDFLHVSAEIGIGGAVVVDGRLLRGTRGFAGELGHVPVRPEGPECACGGRGCLEQYAGEEAVLRAAGLEPGEDSVELLAERAAAGDDEVRRALRGAGTALGIALTGAVNLLDPETVVLGGALAALAPWLLPALEHELARRTAGPACAVTVSRLGSDGPLLGAAHSVVRGVLDDPATLGVRP</sequence>
<dbReference type="EMBL" id="AEJC01000194">
    <property type="protein sequence ID" value="EKX66754.1"/>
    <property type="molecule type" value="Genomic_DNA"/>
</dbReference>
<comment type="similarity">
    <text evidence="1">Belongs to the ROK (NagC/XylR) family.</text>
</comment>
<feature type="domain" description="HTH marR-type" evidence="3">
    <location>
        <begin position="31"/>
        <end position="81"/>
    </location>
</feature>
<dbReference type="Proteomes" id="UP000010411">
    <property type="component" value="Unassembled WGS sequence"/>
</dbReference>
<dbReference type="PATRIC" id="fig|698759.3.peg.2670"/>
<dbReference type="SUPFAM" id="SSF46785">
    <property type="entry name" value="Winged helix' DNA-binding domain"/>
    <property type="match status" value="1"/>
</dbReference>
<evidence type="ECO:0000313" key="5">
    <source>
        <dbReference type="Proteomes" id="UP000010411"/>
    </source>
</evidence>
<reference evidence="4 5" key="1">
    <citation type="submission" date="2012-11" db="EMBL/GenBank/DDBJ databases">
        <authorList>
            <person name="Huguet-Tapia J.C."/>
            <person name="Durkin A.S."/>
            <person name="Pettis G.S."/>
            <person name="Badger J.H."/>
        </authorList>
    </citation>
    <scope>NUCLEOTIDE SEQUENCE [LARGE SCALE GENOMIC DNA]</scope>
    <source>
        <strain evidence="4 5">91-03</strain>
    </source>
</reference>
<dbReference type="InterPro" id="IPR036388">
    <property type="entry name" value="WH-like_DNA-bd_sf"/>
</dbReference>
<dbReference type="Gene3D" id="3.30.420.40">
    <property type="match status" value="2"/>
</dbReference>
<dbReference type="InterPro" id="IPR000835">
    <property type="entry name" value="HTH_MarR-typ"/>
</dbReference>
<dbReference type="PANTHER" id="PTHR18964">
    <property type="entry name" value="ROK (REPRESSOR, ORF, KINASE) FAMILY"/>
    <property type="match status" value="1"/>
</dbReference>
<organism evidence="4 5">
    <name type="scientific">Streptomyces ipomoeae 91-03</name>
    <dbReference type="NCBI Taxonomy" id="698759"/>
    <lineage>
        <taxon>Bacteria</taxon>
        <taxon>Bacillati</taxon>
        <taxon>Actinomycetota</taxon>
        <taxon>Actinomycetes</taxon>
        <taxon>Kitasatosporales</taxon>
        <taxon>Streptomycetaceae</taxon>
        <taxon>Streptomyces</taxon>
    </lineage>
</organism>
<dbReference type="Pfam" id="PF12802">
    <property type="entry name" value="MarR_2"/>
    <property type="match status" value="1"/>
</dbReference>
<dbReference type="CDD" id="cd24076">
    <property type="entry name" value="ASKHA_ATPase_ROK_BsXylR-like"/>
    <property type="match status" value="1"/>
</dbReference>
<feature type="region of interest" description="Disordered" evidence="2">
    <location>
        <begin position="1"/>
        <end position="26"/>
    </location>
</feature>
<evidence type="ECO:0000259" key="3">
    <source>
        <dbReference type="Pfam" id="PF12802"/>
    </source>
</evidence>
<dbReference type="InterPro" id="IPR036390">
    <property type="entry name" value="WH_DNA-bd_sf"/>
</dbReference>
<proteinExistence type="inferred from homology"/>
<protein>
    <submittedName>
        <fullName evidence="4">ROK family protein</fullName>
    </submittedName>
</protein>
<gene>
    <name evidence="4" type="ORF">STRIP9103_00908</name>
</gene>
<dbReference type="GeneID" id="301701830"/>
<dbReference type="OrthoDB" id="3189808at2"/>